<dbReference type="GO" id="GO:0005524">
    <property type="term" value="F:ATP binding"/>
    <property type="evidence" value="ECO:0007669"/>
    <property type="project" value="UniProtKB-KW"/>
</dbReference>
<gene>
    <name evidence="11" type="ORF">SAMN05660413_02946</name>
</gene>
<dbReference type="Gene3D" id="3.40.50.300">
    <property type="entry name" value="P-loop containing nucleotide triphosphate hydrolases"/>
    <property type="match status" value="1"/>
</dbReference>
<reference evidence="11 12" key="1">
    <citation type="submission" date="2016-10" db="EMBL/GenBank/DDBJ databases">
        <authorList>
            <person name="de Groot N.N."/>
        </authorList>
    </citation>
    <scope>NUCLEOTIDE SEQUENCE [LARGE SCALE GENOMIC DNA]</scope>
    <source>
        <strain evidence="11 12">DSM 17794</strain>
    </source>
</reference>
<keyword evidence="9" id="KW-0460">Magnesium</keyword>
<dbReference type="PANTHER" id="PTHR33540">
    <property type="entry name" value="TRNA THREONYLCARBAMOYLADENOSINE BIOSYNTHESIS PROTEIN TSAE"/>
    <property type="match status" value="1"/>
</dbReference>
<sequence>MPLTYNLNEIDLAVDYILKNAKNKTLLFYGEMGAGKTTLIRALVKALGSEDLASSPTFSLVNEYSSTEGPIYHFDFYRIEDENEALDMGIEDYFESPGWKLIEWPQKIENLLEPEWQKIELKIKDENLRVLNIC</sequence>
<keyword evidence="7" id="KW-0547">Nucleotide-binding</keyword>
<dbReference type="InterPro" id="IPR027417">
    <property type="entry name" value="P-loop_NTPase"/>
</dbReference>
<evidence type="ECO:0000256" key="3">
    <source>
        <dbReference type="ARBA" id="ARBA00019010"/>
    </source>
</evidence>
<dbReference type="NCBIfam" id="TIGR00150">
    <property type="entry name" value="T6A_YjeE"/>
    <property type="match status" value="1"/>
</dbReference>
<evidence type="ECO:0000313" key="12">
    <source>
        <dbReference type="Proteomes" id="UP000199153"/>
    </source>
</evidence>
<evidence type="ECO:0000256" key="8">
    <source>
        <dbReference type="ARBA" id="ARBA00022840"/>
    </source>
</evidence>
<keyword evidence="4" id="KW-0963">Cytoplasm</keyword>
<evidence type="ECO:0000256" key="7">
    <source>
        <dbReference type="ARBA" id="ARBA00022741"/>
    </source>
</evidence>
<evidence type="ECO:0000256" key="5">
    <source>
        <dbReference type="ARBA" id="ARBA00022694"/>
    </source>
</evidence>
<dbReference type="PANTHER" id="PTHR33540:SF2">
    <property type="entry name" value="TRNA THREONYLCARBAMOYLADENOSINE BIOSYNTHESIS PROTEIN TSAE"/>
    <property type="match status" value="1"/>
</dbReference>
<dbReference type="GO" id="GO:0002949">
    <property type="term" value="P:tRNA threonylcarbamoyladenosine modification"/>
    <property type="evidence" value="ECO:0007669"/>
    <property type="project" value="InterPro"/>
</dbReference>
<keyword evidence="6" id="KW-0479">Metal-binding</keyword>
<name>A0A1I5CPI3_9FLAO</name>
<evidence type="ECO:0000256" key="2">
    <source>
        <dbReference type="ARBA" id="ARBA00007599"/>
    </source>
</evidence>
<dbReference type="GO" id="GO:0005737">
    <property type="term" value="C:cytoplasm"/>
    <property type="evidence" value="ECO:0007669"/>
    <property type="project" value="UniProtKB-SubCell"/>
</dbReference>
<dbReference type="RefSeq" id="WP_093411024.1">
    <property type="nucleotide sequence ID" value="NZ_FOVL01000023.1"/>
</dbReference>
<dbReference type="Pfam" id="PF02367">
    <property type="entry name" value="TsaE"/>
    <property type="match status" value="1"/>
</dbReference>
<accession>A0A1I5CPI3</accession>
<evidence type="ECO:0000256" key="4">
    <source>
        <dbReference type="ARBA" id="ARBA00022490"/>
    </source>
</evidence>
<evidence type="ECO:0000313" key="11">
    <source>
        <dbReference type="EMBL" id="SFN88909.1"/>
    </source>
</evidence>
<dbReference type="GO" id="GO:0046872">
    <property type="term" value="F:metal ion binding"/>
    <property type="evidence" value="ECO:0007669"/>
    <property type="project" value="UniProtKB-KW"/>
</dbReference>
<keyword evidence="8" id="KW-0067">ATP-binding</keyword>
<proteinExistence type="inferred from homology"/>
<dbReference type="SUPFAM" id="SSF52540">
    <property type="entry name" value="P-loop containing nucleoside triphosphate hydrolases"/>
    <property type="match status" value="1"/>
</dbReference>
<evidence type="ECO:0000256" key="9">
    <source>
        <dbReference type="ARBA" id="ARBA00022842"/>
    </source>
</evidence>
<comment type="subcellular location">
    <subcellularLocation>
        <location evidence="1">Cytoplasm</location>
    </subcellularLocation>
</comment>
<dbReference type="Proteomes" id="UP000199153">
    <property type="component" value="Unassembled WGS sequence"/>
</dbReference>
<keyword evidence="12" id="KW-1185">Reference proteome</keyword>
<evidence type="ECO:0000256" key="1">
    <source>
        <dbReference type="ARBA" id="ARBA00004496"/>
    </source>
</evidence>
<evidence type="ECO:0000256" key="10">
    <source>
        <dbReference type="ARBA" id="ARBA00032441"/>
    </source>
</evidence>
<dbReference type="EMBL" id="FOVL01000023">
    <property type="protein sequence ID" value="SFN88909.1"/>
    <property type="molecule type" value="Genomic_DNA"/>
</dbReference>
<dbReference type="STRING" id="287099.SAMN05660413_02946"/>
<dbReference type="AlphaFoldDB" id="A0A1I5CPI3"/>
<evidence type="ECO:0000256" key="6">
    <source>
        <dbReference type="ARBA" id="ARBA00022723"/>
    </source>
</evidence>
<dbReference type="InterPro" id="IPR003442">
    <property type="entry name" value="T6A_TsaE"/>
</dbReference>
<organism evidence="11 12">
    <name type="scientific">Salegentibacter flavus</name>
    <dbReference type="NCBI Taxonomy" id="287099"/>
    <lineage>
        <taxon>Bacteria</taxon>
        <taxon>Pseudomonadati</taxon>
        <taxon>Bacteroidota</taxon>
        <taxon>Flavobacteriia</taxon>
        <taxon>Flavobacteriales</taxon>
        <taxon>Flavobacteriaceae</taxon>
        <taxon>Salegentibacter</taxon>
    </lineage>
</organism>
<dbReference type="OrthoDB" id="9815896at2"/>
<protein>
    <recommendedName>
        <fullName evidence="3">tRNA threonylcarbamoyladenosine biosynthesis protein TsaE</fullName>
    </recommendedName>
    <alternativeName>
        <fullName evidence="10">t(6)A37 threonylcarbamoyladenosine biosynthesis protein TsaE</fullName>
    </alternativeName>
</protein>
<keyword evidence="5" id="KW-0819">tRNA processing</keyword>
<comment type="similarity">
    <text evidence="2">Belongs to the TsaE family.</text>
</comment>